<dbReference type="Proteomes" id="UP001470230">
    <property type="component" value="Unassembled WGS sequence"/>
</dbReference>
<comment type="caution">
    <text evidence="3">The sequence shown here is derived from an EMBL/GenBank/DDBJ whole genome shotgun (WGS) entry which is preliminary data.</text>
</comment>
<gene>
    <name evidence="3" type="ORF">M9Y10_041053</name>
</gene>
<keyword evidence="4" id="KW-1185">Reference proteome</keyword>
<evidence type="ECO:0000313" key="4">
    <source>
        <dbReference type="Proteomes" id="UP001470230"/>
    </source>
</evidence>
<name>A0ABR2K494_9EUKA</name>
<feature type="transmembrane region" description="Helical" evidence="2">
    <location>
        <begin position="105"/>
        <end position="123"/>
    </location>
</feature>
<dbReference type="EMBL" id="JAPFFF010000007">
    <property type="protein sequence ID" value="KAK8885603.1"/>
    <property type="molecule type" value="Genomic_DNA"/>
</dbReference>
<evidence type="ECO:0000256" key="1">
    <source>
        <dbReference type="SAM" id="MobiDB-lite"/>
    </source>
</evidence>
<proteinExistence type="predicted"/>
<organism evidence="3 4">
    <name type="scientific">Tritrichomonas musculus</name>
    <dbReference type="NCBI Taxonomy" id="1915356"/>
    <lineage>
        <taxon>Eukaryota</taxon>
        <taxon>Metamonada</taxon>
        <taxon>Parabasalia</taxon>
        <taxon>Tritrichomonadida</taxon>
        <taxon>Tritrichomonadidae</taxon>
        <taxon>Tritrichomonas</taxon>
    </lineage>
</organism>
<evidence type="ECO:0008006" key="5">
    <source>
        <dbReference type="Google" id="ProtNLM"/>
    </source>
</evidence>
<feature type="region of interest" description="Disordered" evidence="1">
    <location>
        <begin position="24"/>
        <end position="81"/>
    </location>
</feature>
<keyword evidence="2" id="KW-0812">Transmembrane</keyword>
<protein>
    <recommendedName>
        <fullName evidence="5">Transmembrane protein</fullName>
    </recommendedName>
</protein>
<evidence type="ECO:0000313" key="3">
    <source>
        <dbReference type="EMBL" id="KAK8885603.1"/>
    </source>
</evidence>
<evidence type="ECO:0000256" key="2">
    <source>
        <dbReference type="SAM" id="Phobius"/>
    </source>
</evidence>
<accession>A0ABR2K494</accession>
<keyword evidence="2" id="KW-1133">Transmembrane helix</keyword>
<feature type="compositionally biased region" description="Basic and acidic residues" evidence="1">
    <location>
        <begin position="64"/>
        <end position="77"/>
    </location>
</feature>
<sequence length="124" mass="14501">MNDENQEKLLEDFIEFDRLLEQQSNENPASSLNMQPENSNLSKPNDFTKTAQISQDQTNINDDDNSKNQSSKEEVETNKCQNTNNLYKNQIDSKSNSLTQFIDKYLVSIIFIFFVFLIKIYLFN</sequence>
<keyword evidence="2" id="KW-0472">Membrane</keyword>
<feature type="compositionally biased region" description="Polar residues" evidence="1">
    <location>
        <begin position="24"/>
        <end position="60"/>
    </location>
</feature>
<reference evidence="3 4" key="1">
    <citation type="submission" date="2024-04" db="EMBL/GenBank/DDBJ databases">
        <title>Tritrichomonas musculus Genome.</title>
        <authorList>
            <person name="Alves-Ferreira E."/>
            <person name="Grigg M."/>
            <person name="Lorenzi H."/>
            <person name="Galac M."/>
        </authorList>
    </citation>
    <scope>NUCLEOTIDE SEQUENCE [LARGE SCALE GENOMIC DNA]</scope>
    <source>
        <strain evidence="3 4">EAF2021</strain>
    </source>
</reference>